<keyword evidence="4 6" id="KW-1133">Transmembrane helix</keyword>
<keyword evidence="2" id="KW-1003">Cell membrane</keyword>
<name>A0A0G0B8K7_9BACT</name>
<dbReference type="PANTHER" id="PTHR36115">
    <property type="entry name" value="PROLINE-RICH ANTIGEN HOMOLOG-RELATED"/>
    <property type="match status" value="1"/>
</dbReference>
<dbReference type="InterPro" id="IPR051791">
    <property type="entry name" value="Pra-immunoreactive"/>
</dbReference>
<dbReference type="EMBL" id="LBPY01000020">
    <property type="protein sequence ID" value="KKP65703.1"/>
    <property type="molecule type" value="Genomic_DNA"/>
</dbReference>
<evidence type="ECO:0000313" key="8">
    <source>
        <dbReference type="EMBL" id="KKP65703.1"/>
    </source>
</evidence>
<dbReference type="Pfam" id="PF06271">
    <property type="entry name" value="RDD"/>
    <property type="match status" value="1"/>
</dbReference>
<evidence type="ECO:0000256" key="5">
    <source>
        <dbReference type="ARBA" id="ARBA00023136"/>
    </source>
</evidence>
<evidence type="ECO:0000313" key="9">
    <source>
        <dbReference type="Proteomes" id="UP000034952"/>
    </source>
</evidence>
<dbReference type="AlphaFoldDB" id="A0A0G0B8K7"/>
<comment type="caution">
    <text evidence="8">The sequence shown here is derived from an EMBL/GenBank/DDBJ whole genome shotgun (WGS) entry which is preliminary data.</text>
</comment>
<feature type="transmembrane region" description="Helical" evidence="6">
    <location>
        <begin position="71"/>
        <end position="94"/>
    </location>
</feature>
<evidence type="ECO:0000256" key="1">
    <source>
        <dbReference type="ARBA" id="ARBA00004651"/>
    </source>
</evidence>
<dbReference type="PATRIC" id="fig|1618761.3.peg.760"/>
<evidence type="ECO:0000256" key="2">
    <source>
        <dbReference type="ARBA" id="ARBA00022475"/>
    </source>
</evidence>
<keyword evidence="3 6" id="KW-0812">Transmembrane</keyword>
<proteinExistence type="predicted"/>
<keyword evidence="5 6" id="KW-0472">Membrane</keyword>
<dbReference type="InterPro" id="IPR010432">
    <property type="entry name" value="RDD"/>
</dbReference>
<evidence type="ECO:0000256" key="3">
    <source>
        <dbReference type="ARBA" id="ARBA00022692"/>
    </source>
</evidence>
<gene>
    <name evidence="8" type="ORF">UR64_C0020G0006</name>
</gene>
<reference evidence="8 9" key="1">
    <citation type="journal article" date="2015" name="Nature">
        <title>rRNA introns, odd ribosomes, and small enigmatic genomes across a large radiation of phyla.</title>
        <authorList>
            <person name="Brown C.T."/>
            <person name="Hug L.A."/>
            <person name="Thomas B.C."/>
            <person name="Sharon I."/>
            <person name="Castelle C.J."/>
            <person name="Singh A."/>
            <person name="Wilkins M.J."/>
            <person name="Williams K.H."/>
            <person name="Banfield J.F."/>
        </authorList>
    </citation>
    <scope>NUCLEOTIDE SEQUENCE [LARGE SCALE GENOMIC DNA]</scope>
</reference>
<feature type="transmembrane region" description="Helical" evidence="6">
    <location>
        <begin position="100"/>
        <end position="118"/>
    </location>
</feature>
<evidence type="ECO:0000256" key="6">
    <source>
        <dbReference type="SAM" id="Phobius"/>
    </source>
</evidence>
<dbReference type="Proteomes" id="UP000034952">
    <property type="component" value="Unassembled WGS sequence"/>
</dbReference>
<protein>
    <recommendedName>
        <fullName evidence="7">RDD domain-containing protein</fullName>
    </recommendedName>
</protein>
<evidence type="ECO:0000259" key="7">
    <source>
        <dbReference type="Pfam" id="PF06271"/>
    </source>
</evidence>
<dbReference type="GO" id="GO:0005886">
    <property type="term" value="C:plasma membrane"/>
    <property type="evidence" value="ECO:0007669"/>
    <property type="project" value="UniProtKB-SubCell"/>
</dbReference>
<accession>A0A0G0B8K7</accession>
<dbReference type="PANTHER" id="PTHR36115:SF9">
    <property type="entry name" value="LMO1584 PROTEIN"/>
    <property type="match status" value="1"/>
</dbReference>
<organism evidence="8 9">
    <name type="scientific">Candidatus Nomurabacteria bacterium GW2011_GWE1_35_16</name>
    <dbReference type="NCBI Taxonomy" id="1618761"/>
    <lineage>
        <taxon>Bacteria</taxon>
        <taxon>Candidatus Nomuraibacteriota</taxon>
    </lineage>
</organism>
<feature type="domain" description="RDD" evidence="7">
    <location>
        <begin position="69"/>
        <end position="183"/>
    </location>
</feature>
<comment type="subcellular location">
    <subcellularLocation>
        <location evidence="1">Cell membrane</location>
        <topology evidence="1">Multi-pass membrane protein</topology>
    </subcellularLocation>
</comment>
<sequence length="190" mass="21305">MISQELLAFIKKSISEGSTKEQIKIALSSGGWSESDIEEGYVVATNPVSNYQSIPQVKTENKTVFVEFAGFWIRVLAYFIDVFVCVIFMIPFFVFSEDTVLLEVVLSIIVLFYLVFTTKKYQATLGKMAVGIKVISEKSENLTWGQVILRETIGKIISGLIFSIGYLAVAFTSKKQGFHDLIARTLVVYK</sequence>
<evidence type="ECO:0000256" key="4">
    <source>
        <dbReference type="ARBA" id="ARBA00022989"/>
    </source>
</evidence>